<evidence type="ECO:0000313" key="6">
    <source>
        <dbReference type="Proteomes" id="UP000266389"/>
    </source>
</evidence>
<comment type="similarity">
    <text evidence="1">Belongs to the phosphopentomutase family.</text>
</comment>
<dbReference type="PANTHER" id="PTHR21110">
    <property type="entry name" value="PHOSPHOPENTOMUTASE"/>
    <property type="match status" value="1"/>
</dbReference>
<evidence type="ECO:0000313" key="5">
    <source>
        <dbReference type="EMBL" id="RFM24904.1"/>
    </source>
</evidence>
<dbReference type="GO" id="GO:0005829">
    <property type="term" value="C:cytosol"/>
    <property type="evidence" value="ECO:0007669"/>
    <property type="project" value="TreeGrafter"/>
</dbReference>
<organism evidence="5 6">
    <name type="scientific">Candidatus Thermochlorobacter aerophilus</name>
    <dbReference type="NCBI Taxonomy" id="1868324"/>
    <lineage>
        <taxon>Bacteria</taxon>
        <taxon>Pseudomonadati</taxon>
        <taxon>Chlorobiota</taxon>
        <taxon>Chlorobiia</taxon>
        <taxon>Chlorobiales</taxon>
        <taxon>Candidatus Thermochlorobacteriaceae</taxon>
        <taxon>Candidatus Thermochlorobacter</taxon>
    </lineage>
</organism>
<dbReference type="GO" id="GO:0043094">
    <property type="term" value="P:metabolic compound salvage"/>
    <property type="evidence" value="ECO:0007669"/>
    <property type="project" value="InterPro"/>
</dbReference>
<accession>A0A395M4N0</accession>
<dbReference type="Proteomes" id="UP000266389">
    <property type="component" value="Unassembled WGS sequence"/>
</dbReference>
<evidence type="ECO:0000256" key="3">
    <source>
        <dbReference type="ARBA" id="ARBA00023211"/>
    </source>
</evidence>
<sequence length="308" mass="34408">MKLIFIFLDGVGLASKSDKNPFSLTPQKCIKKSLTKECLLEEATLREPKRVFLPISASLGISGAGQSGTGQFSIYTSQNGAKLFGKHFGPYLPTPLRALLIENNIFKMLKAIGKKICYANAYPESFIQRCLSLRTVGKIRSSVLFEIAVLEKVELRSLTHLQKNKAVSGDITNEWWQRNVGHHGLNIIPPEVAAEHLLALTEEYDAVFYEFFLTDLVGHQRLLIEPARIVECLDRFLGKIFECLHDNMLFVMTSDHGNFEDLSTTQHTQNAVPLLVLGKGAEFFYTTKSIDEVAKTTLQALQAVESKS</sequence>
<dbReference type="SUPFAM" id="SSF53649">
    <property type="entry name" value="Alkaline phosphatase-like"/>
    <property type="match status" value="1"/>
</dbReference>
<dbReference type="PANTHER" id="PTHR21110:SF0">
    <property type="entry name" value="PHOSPHOPENTOMUTASE"/>
    <property type="match status" value="1"/>
</dbReference>
<gene>
    <name evidence="5" type="ORF">D0433_03095</name>
</gene>
<dbReference type="EMBL" id="PHFL01000014">
    <property type="protein sequence ID" value="RFM24904.1"/>
    <property type="molecule type" value="Genomic_DNA"/>
</dbReference>
<dbReference type="Pfam" id="PF01676">
    <property type="entry name" value="Metalloenzyme"/>
    <property type="match status" value="1"/>
</dbReference>
<evidence type="ECO:0000256" key="2">
    <source>
        <dbReference type="ARBA" id="ARBA00022723"/>
    </source>
</evidence>
<dbReference type="Gene3D" id="3.40.720.10">
    <property type="entry name" value="Alkaline Phosphatase, subunit A"/>
    <property type="match status" value="1"/>
</dbReference>
<comment type="caution">
    <text evidence="5">The sequence shown here is derived from an EMBL/GenBank/DDBJ whole genome shotgun (WGS) entry which is preliminary data.</text>
</comment>
<keyword evidence="3" id="KW-0464">Manganese</keyword>
<reference evidence="5 6" key="1">
    <citation type="journal article" date="2011" name="ISME J.">
        <title>Community ecology of hot spring cyanobacterial mats: predominant populations and their functional potential.</title>
        <authorList>
            <person name="Klatt C.G."/>
            <person name="Wood J.M."/>
            <person name="Rusch D.B."/>
            <person name="Bateson M.M."/>
            <person name="Hamamura N."/>
            <person name="Heidelberg J.F."/>
            <person name="Grossman A.R."/>
            <person name="Bhaya D."/>
            <person name="Cohan F.M."/>
            <person name="Kuhl M."/>
            <person name="Bryant D.A."/>
            <person name="Ward D.M."/>
        </authorList>
    </citation>
    <scope>NUCLEOTIDE SEQUENCE [LARGE SCALE GENOMIC DNA]</scope>
    <source>
        <strain evidence="5">OS</strain>
    </source>
</reference>
<evidence type="ECO:0000259" key="4">
    <source>
        <dbReference type="Pfam" id="PF01676"/>
    </source>
</evidence>
<keyword evidence="2" id="KW-0479">Metal-binding</keyword>
<evidence type="ECO:0000256" key="1">
    <source>
        <dbReference type="ARBA" id="ARBA00010373"/>
    </source>
</evidence>
<proteinExistence type="inferred from homology"/>
<dbReference type="AlphaFoldDB" id="A0A395M4N0"/>
<dbReference type="GO" id="GO:0009117">
    <property type="term" value="P:nucleotide metabolic process"/>
    <property type="evidence" value="ECO:0007669"/>
    <property type="project" value="InterPro"/>
</dbReference>
<dbReference type="InterPro" id="IPR006124">
    <property type="entry name" value="Metalloenzyme"/>
</dbReference>
<dbReference type="GO" id="GO:0000287">
    <property type="term" value="F:magnesium ion binding"/>
    <property type="evidence" value="ECO:0007669"/>
    <property type="project" value="InterPro"/>
</dbReference>
<dbReference type="GO" id="GO:0008973">
    <property type="term" value="F:phosphopentomutase activity"/>
    <property type="evidence" value="ECO:0007669"/>
    <property type="project" value="InterPro"/>
</dbReference>
<dbReference type="InterPro" id="IPR017850">
    <property type="entry name" value="Alkaline_phosphatase_core_sf"/>
</dbReference>
<feature type="domain" description="Metalloenzyme" evidence="4">
    <location>
        <begin position="195"/>
        <end position="302"/>
    </location>
</feature>
<dbReference type="InterPro" id="IPR010045">
    <property type="entry name" value="DeoB"/>
</dbReference>
<name>A0A395M4N0_9BACT</name>
<protein>
    <recommendedName>
        <fullName evidence="4">Metalloenzyme domain-containing protein</fullName>
    </recommendedName>
</protein>